<organism evidence="1 2">
    <name type="scientific">Hypoxylon rubiginosum</name>
    <dbReference type="NCBI Taxonomy" id="110542"/>
    <lineage>
        <taxon>Eukaryota</taxon>
        <taxon>Fungi</taxon>
        <taxon>Dikarya</taxon>
        <taxon>Ascomycota</taxon>
        <taxon>Pezizomycotina</taxon>
        <taxon>Sordariomycetes</taxon>
        <taxon>Xylariomycetidae</taxon>
        <taxon>Xylariales</taxon>
        <taxon>Hypoxylaceae</taxon>
        <taxon>Hypoxylon</taxon>
    </lineage>
</organism>
<sequence length="300" mass="32204">MGQPNEVEVDSFIGKHHSSIYDLIDPSQLKLPPNYVVCILGASRGIGEHIAYAYAAAGARGIVLASRPSSQDSLSAVAHKAQSLNAHAIIKTATCELTSSSSVADLAHMLEVEFQRLDAVIVNAGFAGPVTLHVDEGDPAHFKTCADVNYLGPYQAAHWLLPLLRQTAGGGKTFIVVSALAALITRGPIANVGYCISKMAQMRLVEVIAEQHGKEGVLAVAVHPGAVKTKMAEAAPEEFVPLLIDDSALCGGFCVWLCADKERRQWMTGRFVCATWDIEELLSREGDIVEKDLLKFKMAI</sequence>
<keyword evidence="2" id="KW-1185">Reference proteome</keyword>
<evidence type="ECO:0000313" key="2">
    <source>
        <dbReference type="Proteomes" id="UP001497700"/>
    </source>
</evidence>
<reference evidence="1 2" key="1">
    <citation type="journal article" date="2022" name="New Phytol.">
        <title>Ecological generalism drives hyperdiversity of secondary metabolite gene clusters in xylarialean endophytes.</title>
        <authorList>
            <person name="Franco M.E.E."/>
            <person name="Wisecaver J.H."/>
            <person name="Arnold A.E."/>
            <person name="Ju Y.M."/>
            <person name="Slot J.C."/>
            <person name="Ahrendt S."/>
            <person name="Moore L.P."/>
            <person name="Eastman K.E."/>
            <person name="Scott K."/>
            <person name="Konkel Z."/>
            <person name="Mondo S.J."/>
            <person name="Kuo A."/>
            <person name="Hayes R.D."/>
            <person name="Haridas S."/>
            <person name="Andreopoulos B."/>
            <person name="Riley R."/>
            <person name="LaButti K."/>
            <person name="Pangilinan J."/>
            <person name="Lipzen A."/>
            <person name="Amirebrahimi M."/>
            <person name="Yan J."/>
            <person name="Adam C."/>
            <person name="Keymanesh K."/>
            <person name="Ng V."/>
            <person name="Louie K."/>
            <person name="Northen T."/>
            <person name="Drula E."/>
            <person name="Henrissat B."/>
            <person name="Hsieh H.M."/>
            <person name="Youens-Clark K."/>
            <person name="Lutzoni F."/>
            <person name="Miadlikowska J."/>
            <person name="Eastwood D.C."/>
            <person name="Hamelin R.C."/>
            <person name="Grigoriev I.V."/>
            <person name="U'Ren J.M."/>
        </authorList>
    </citation>
    <scope>NUCLEOTIDE SEQUENCE [LARGE SCALE GENOMIC DNA]</scope>
    <source>
        <strain evidence="1 2">CBS 119005</strain>
    </source>
</reference>
<dbReference type="Proteomes" id="UP001497700">
    <property type="component" value="Unassembled WGS sequence"/>
</dbReference>
<proteinExistence type="predicted"/>
<comment type="caution">
    <text evidence="1">The sequence shown here is derived from an EMBL/GenBank/DDBJ whole genome shotgun (WGS) entry which is preliminary data.</text>
</comment>
<dbReference type="EMBL" id="MU393555">
    <property type="protein sequence ID" value="KAI4861340.1"/>
    <property type="molecule type" value="Genomic_DNA"/>
</dbReference>
<accession>A0ACB9YPI3</accession>
<gene>
    <name evidence="1" type="ORF">F4820DRAFT_70440</name>
</gene>
<name>A0ACB9YPI3_9PEZI</name>
<evidence type="ECO:0000313" key="1">
    <source>
        <dbReference type="EMBL" id="KAI4861340.1"/>
    </source>
</evidence>
<protein>
    <submittedName>
        <fullName evidence="1">Uncharacterized protein</fullName>
    </submittedName>
</protein>